<reference evidence="1 2" key="1">
    <citation type="submission" date="2020-05" db="EMBL/GenBank/DDBJ databases">
        <title>Identification and distribution of gene clusters putatively required for synthesis of sphingolipid metabolism inhibitors in phylogenetically diverse species of the filamentous fungus Fusarium.</title>
        <authorList>
            <person name="Kim H.-S."/>
            <person name="Busman M."/>
            <person name="Brown D.W."/>
            <person name="Divon H."/>
            <person name="Uhlig S."/>
            <person name="Proctor R.H."/>
        </authorList>
    </citation>
    <scope>NUCLEOTIDE SEQUENCE [LARGE SCALE GENOMIC DNA]</scope>
    <source>
        <strain evidence="1 2">NRRL 66243</strain>
    </source>
</reference>
<dbReference type="GeneID" id="59298270"/>
<comment type="caution">
    <text evidence="1">The sequence shown here is derived from an EMBL/GenBank/DDBJ whole genome shotgun (WGS) entry which is preliminary data.</text>
</comment>
<organism evidence="1 2">
    <name type="scientific">Fusarium tjaetaba</name>
    <dbReference type="NCBI Taxonomy" id="1567544"/>
    <lineage>
        <taxon>Eukaryota</taxon>
        <taxon>Fungi</taxon>
        <taxon>Dikarya</taxon>
        <taxon>Ascomycota</taxon>
        <taxon>Pezizomycotina</taxon>
        <taxon>Sordariomycetes</taxon>
        <taxon>Hypocreomycetidae</taxon>
        <taxon>Hypocreales</taxon>
        <taxon>Nectriaceae</taxon>
        <taxon>Fusarium</taxon>
        <taxon>Fusarium fujikuroi species complex</taxon>
    </lineage>
</organism>
<keyword evidence="2" id="KW-1185">Reference proteome</keyword>
<gene>
    <name evidence="1" type="ORF">FTJAE_1291</name>
</gene>
<accession>A0A8H5SCE4</accession>
<dbReference type="Proteomes" id="UP000530670">
    <property type="component" value="Unassembled WGS sequence"/>
</dbReference>
<dbReference type="AlphaFoldDB" id="A0A8H5SCE4"/>
<name>A0A8H5SCE4_9HYPO</name>
<proteinExistence type="predicted"/>
<evidence type="ECO:0000313" key="2">
    <source>
        <dbReference type="Proteomes" id="UP000530670"/>
    </source>
</evidence>
<sequence length="121" mass="14219">MFTIATDDASLVELVTEELRLMARDYDFRKEGTERPREYYKLWSAIDPQAHGYRHDEGPQYRFWLIPEGMNQEARTLMDCKLNPDNHDEEDFWNQSIIPGLLAGVLHQSIPVSYQRDPSCK</sequence>
<dbReference type="RefSeq" id="XP_037211580.1">
    <property type="nucleotide sequence ID" value="XM_037346000.1"/>
</dbReference>
<evidence type="ECO:0000313" key="1">
    <source>
        <dbReference type="EMBL" id="KAF5648458.1"/>
    </source>
</evidence>
<protein>
    <submittedName>
        <fullName evidence="1">Uncharacterized protein</fullName>
    </submittedName>
</protein>
<dbReference type="OrthoDB" id="245563at2759"/>
<dbReference type="EMBL" id="JAAQRI010000025">
    <property type="protein sequence ID" value="KAF5648458.1"/>
    <property type="molecule type" value="Genomic_DNA"/>
</dbReference>